<evidence type="ECO:0000259" key="1">
    <source>
        <dbReference type="Pfam" id="PF05699"/>
    </source>
</evidence>
<dbReference type="AlphaFoldDB" id="A0AAN8M979"/>
<feature type="domain" description="HAT C-terminal dimerisation" evidence="1">
    <location>
        <begin position="265"/>
        <end position="317"/>
    </location>
</feature>
<proteinExistence type="predicted"/>
<dbReference type="InterPro" id="IPR012337">
    <property type="entry name" value="RNaseH-like_sf"/>
</dbReference>
<dbReference type="Pfam" id="PF05699">
    <property type="entry name" value="Dimer_Tnp_hAT"/>
    <property type="match status" value="1"/>
</dbReference>
<organism evidence="2 3">
    <name type="scientific">Coregonus suidteri</name>
    <dbReference type="NCBI Taxonomy" id="861788"/>
    <lineage>
        <taxon>Eukaryota</taxon>
        <taxon>Metazoa</taxon>
        <taxon>Chordata</taxon>
        <taxon>Craniata</taxon>
        <taxon>Vertebrata</taxon>
        <taxon>Euteleostomi</taxon>
        <taxon>Actinopterygii</taxon>
        <taxon>Neopterygii</taxon>
        <taxon>Teleostei</taxon>
        <taxon>Protacanthopterygii</taxon>
        <taxon>Salmoniformes</taxon>
        <taxon>Salmonidae</taxon>
        <taxon>Coregoninae</taxon>
        <taxon>Coregonus</taxon>
    </lineage>
</organism>
<sequence>MKKKVTEAMRGVDHITTDCWSARRRSFIGVTAHWIDPDSLNRCSSALACKRLRGSHTFDVLAGALNDIHSEFEIRERLLRIVKDKGEAAVRVLCPDFEVPMFNPAELTFLTEYVATMSPVTKAINILQAETNVQMGWLLPSINLLITKLDRFKLSLRYCKPLVDALQLGLKKRFSHMFHDPELIAAAILLPKCKTTWTKDDATIRMGMDYIKDHLEEPLLQLGDGTSSSDEEDFFSAMKTSQAQESSKQLDGYLACSADHMELLKSFPAVCKLCLRLNTPLPASATSERLFSIAGLVFSPRRARLDSRNVENQLLLKMNRKFFNFK</sequence>
<evidence type="ECO:0000313" key="2">
    <source>
        <dbReference type="EMBL" id="KAK6322622.1"/>
    </source>
</evidence>
<comment type="caution">
    <text evidence="2">The sequence shown here is derived from an EMBL/GenBank/DDBJ whole genome shotgun (WGS) entry which is preliminary data.</text>
</comment>
<protein>
    <recommendedName>
        <fullName evidence="1">HAT C-terminal dimerisation domain-containing protein</fullName>
    </recommendedName>
</protein>
<evidence type="ECO:0000313" key="3">
    <source>
        <dbReference type="Proteomes" id="UP001356427"/>
    </source>
</evidence>
<dbReference type="GO" id="GO:0046983">
    <property type="term" value="F:protein dimerization activity"/>
    <property type="evidence" value="ECO:0007669"/>
    <property type="project" value="InterPro"/>
</dbReference>
<dbReference type="PANTHER" id="PTHR47501:SF5">
    <property type="entry name" value="HAT C-TERMINAL DIMERISATION DOMAIN-CONTAINING PROTEIN"/>
    <property type="match status" value="1"/>
</dbReference>
<dbReference type="EMBL" id="JAGTTL010000005">
    <property type="protein sequence ID" value="KAK6322622.1"/>
    <property type="molecule type" value="Genomic_DNA"/>
</dbReference>
<dbReference type="InterPro" id="IPR008906">
    <property type="entry name" value="HATC_C_dom"/>
</dbReference>
<dbReference type="Proteomes" id="UP001356427">
    <property type="component" value="Unassembled WGS sequence"/>
</dbReference>
<keyword evidence="3" id="KW-1185">Reference proteome</keyword>
<dbReference type="SUPFAM" id="SSF53098">
    <property type="entry name" value="Ribonuclease H-like"/>
    <property type="match status" value="1"/>
</dbReference>
<gene>
    <name evidence="2" type="ORF">J4Q44_G00074140</name>
</gene>
<accession>A0AAN8M979</accession>
<dbReference type="PANTHER" id="PTHR47501">
    <property type="entry name" value="TRANSPOSASE-RELATED"/>
    <property type="match status" value="1"/>
</dbReference>
<name>A0AAN8M979_9TELE</name>
<reference evidence="2 3" key="1">
    <citation type="submission" date="2021-04" db="EMBL/GenBank/DDBJ databases">
        <authorList>
            <person name="De Guttry C."/>
            <person name="Zahm M."/>
            <person name="Klopp C."/>
            <person name="Cabau C."/>
            <person name="Louis A."/>
            <person name="Berthelot C."/>
            <person name="Parey E."/>
            <person name="Roest Crollius H."/>
            <person name="Montfort J."/>
            <person name="Robinson-Rechavi M."/>
            <person name="Bucao C."/>
            <person name="Bouchez O."/>
            <person name="Gislard M."/>
            <person name="Lluch J."/>
            <person name="Milhes M."/>
            <person name="Lampietro C."/>
            <person name="Lopez Roques C."/>
            <person name="Donnadieu C."/>
            <person name="Braasch I."/>
            <person name="Desvignes T."/>
            <person name="Postlethwait J."/>
            <person name="Bobe J."/>
            <person name="Wedekind C."/>
            <person name="Guiguen Y."/>
        </authorList>
    </citation>
    <scope>NUCLEOTIDE SEQUENCE [LARGE SCALE GENOMIC DNA]</scope>
    <source>
        <strain evidence="2">Cs_M1</strain>
        <tissue evidence="2">Blood</tissue>
    </source>
</reference>